<dbReference type="Pfam" id="PF01476">
    <property type="entry name" value="LysM"/>
    <property type="match status" value="1"/>
</dbReference>
<dbReference type="Gene3D" id="3.10.350.10">
    <property type="entry name" value="LysM domain"/>
    <property type="match status" value="1"/>
</dbReference>
<sequence length="217" mass="24585">MKQILRQDDSDRLLSAMQFRDYVWPNNPTTFETSFIKKTVQNHYPFTNFVEIEELGIIREMKGEGEFVGEGAYEEFSKMAVKCFYGTEAGLLKHPTLAPTMVKMTELKLMQEPTPNYVKYSFTFQENKPPVANAVSIPTVVQNNTVNDAVKLLESTKENADTPITNIDYKIKQGDTLTRIAKQYGTTIDEILKLNKGIKNPNLIIAGKNLNIPVKAK</sequence>
<evidence type="ECO:0000313" key="3">
    <source>
        <dbReference type="Proteomes" id="UP000007041"/>
    </source>
</evidence>
<proteinExistence type="predicted"/>
<dbReference type="PROSITE" id="PS51782">
    <property type="entry name" value="LYSM"/>
    <property type="match status" value="1"/>
</dbReference>
<dbReference type="HOGENOM" id="CLU_1458909_0_0_9"/>
<reference evidence="3" key="1">
    <citation type="journal article" date="2010" name="BMC Genomics">
        <title>Clostridium sticklandii, a specialist in amino acid degradation:revisiting its metabolism through its genome sequence.</title>
        <authorList>
            <person name="Fonknechten N."/>
            <person name="Chaussonnerie S."/>
            <person name="Tricot S."/>
            <person name="Lajus A."/>
            <person name="Andreesen J.R."/>
            <person name="Perchat N."/>
            <person name="Pelletier E."/>
            <person name="Gouyvenoux M."/>
            <person name="Barbe V."/>
            <person name="Salanoubat M."/>
            <person name="Le Paslier D."/>
            <person name="Weissenbach J."/>
            <person name="Cohen G.N."/>
            <person name="Kreimeyer A."/>
        </authorList>
    </citation>
    <scope>NUCLEOTIDE SEQUENCE [LARGE SCALE GENOMIC DNA]</scope>
    <source>
        <strain evidence="3">ATCC 12662 / DSM 519 / JCM 1433 / CCUG 9281 / NCIMB 10654 / HF</strain>
    </source>
</reference>
<evidence type="ECO:0000313" key="2">
    <source>
        <dbReference type="EMBL" id="CBH21636.1"/>
    </source>
</evidence>
<dbReference type="PANTHER" id="PTHR33734:SF22">
    <property type="entry name" value="MEMBRANE-BOUND LYTIC MUREIN TRANSGLYCOSYLASE D"/>
    <property type="match status" value="1"/>
</dbReference>
<keyword evidence="3" id="KW-1185">Reference proteome</keyword>
<feature type="domain" description="LysM" evidence="1">
    <location>
        <begin position="167"/>
        <end position="212"/>
    </location>
</feature>
<dbReference type="PANTHER" id="PTHR33734">
    <property type="entry name" value="LYSM DOMAIN-CONTAINING GPI-ANCHORED PROTEIN 2"/>
    <property type="match status" value="1"/>
</dbReference>
<dbReference type="Proteomes" id="UP000007041">
    <property type="component" value="Chromosome"/>
</dbReference>
<dbReference type="KEGG" id="cst:CLOST_1516"/>
<name>E3PRY2_ACESD</name>
<dbReference type="InterPro" id="IPR036779">
    <property type="entry name" value="LysM_dom_sf"/>
</dbReference>
<accession>E3PRY2</accession>
<protein>
    <recommendedName>
        <fullName evidence="1">LysM domain-containing protein</fullName>
    </recommendedName>
</protein>
<dbReference type="STRING" id="1511.CLOST_1516"/>
<dbReference type="EMBL" id="FP565809">
    <property type="protein sequence ID" value="CBH21636.1"/>
    <property type="molecule type" value="Genomic_DNA"/>
</dbReference>
<organism evidence="2 3">
    <name type="scientific">Acetoanaerobium sticklandii (strain ATCC 12662 / DSM 519 / JCM 1433 / CCUG 9281 / NCIMB 10654 / HF)</name>
    <name type="common">Clostridium sticklandii</name>
    <dbReference type="NCBI Taxonomy" id="499177"/>
    <lineage>
        <taxon>Bacteria</taxon>
        <taxon>Bacillati</taxon>
        <taxon>Bacillota</taxon>
        <taxon>Clostridia</taxon>
        <taxon>Peptostreptococcales</taxon>
        <taxon>Filifactoraceae</taxon>
        <taxon>Acetoanaerobium</taxon>
    </lineage>
</organism>
<dbReference type="InterPro" id="IPR018392">
    <property type="entry name" value="LysM"/>
</dbReference>
<gene>
    <name evidence="2" type="ordered locus">CLOST_1516</name>
</gene>
<dbReference type="SUPFAM" id="SSF54106">
    <property type="entry name" value="LysM domain"/>
    <property type="match status" value="1"/>
</dbReference>
<dbReference type="AlphaFoldDB" id="E3PRY2"/>
<dbReference type="BioCyc" id="CSTI499177:GJE9-1568-MONOMER"/>
<dbReference type="SMART" id="SM00257">
    <property type="entry name" value="LysM"/>
    <property type="match status" value="1"/>
</dbReference>
<dbReference type="eggNOG" id="COG4228">
    <property type="taxonomic scope" value="Bacteria"/>
</dbReference>
<dbReference type="eggNOG" id="COG1388">
    <property type="taxonomic scope" value="Bacteria"/>
</dbReference>
<dbReference type="CDD" id="cd00118">
    <property type="entry name" value="LysM"/>
    <property type="match status" value="1"/>
</dbReference>
<evidence type="ECO:0000259" key="1">
    <source>
        <dbReference type="PROSITE" id="PS51782"/>
    </source>
</evidence>